<dbReference type="Proteomes" id="UP001174997">
    <property type="component" value="Unassembled WGS sequence"/>
</dbReference>
<evidence type="ECO:0000313" key="3">
    <source>
        <dbReference type="Proteomes" id="UP001174997"/>
    </source>
</evidence>
<reference evidence="2" key="1">
    <citation type="submission" date="2023-06" db="EMBL/GenBank/DDBJ databases">
        <title>Genome-scale phylogeny and comparative genomics of the fungal order Sordariales.</title>
        <authorList>
            <consortium name="Lawrence Berkeley National Laboratory"/>
            <person name="Hensen N."/>
            <person name="Bonometti L."/>
            <person name="Westerberg I."/>
            <person name="Brannstrom I.O."/>
            <person name="Guillou S."/>
            <person name="Cros-Aarteil S."/>
            <person name="Calhoun S."/>
            <person name="Haridas S."/>
            <person name="Kuo A."/>
            <person name="Mondo S."/>
            <person name="Pangilinan J."/>
            <person name="Riley R."/>
            <person name="Labutti K."/>
            <person name="Andreopoulos B."/>
            <person name="Lipzen A."/>
            <person name="Chen C."/>
            <person name="Yanf M."/>
            <person name="Daum C."/>
            <person name="Ng V."/>
            <person name="Clum A."/>
            <person name="Steindorff A."/>
            <person name="Ohm R."/>
            <person name="Martin F."/>
            <person name="Silar P."/>
            <person name="Natvig D."/>
            <person name="Lalanne C."/>
            <person name="Gautier V."/>
            <person name="Ament-Velasquez S.L."/>
            <person name="Kruys A."/>
            <person name="Hutchinson M.I."/>
            <person name="Powell A.J."/>
            <person name="Barry K."/>
            <person name="Miller A.N."/>
            <person name="Grigoriev I.V."/>
            <person name="Debuchy R."/>
            <person name="Gladieux P."/>
            <person name="Thoren M.H."/>
            <person name="Johannesson H."/>
        </authorList>
    </citation>
    <scope>NUCLEOTIDE SEQUENCE</scope>
    <source>
        <strain evidence="2">CBS 307.81</strain>
    </source>
</reference>
<dbReference type="AlphaFoldDB" id="A0AA39YXL5"/>
<name>A0AA39YXL5_9PEZI</name>
<dbReference type="EMBL" id="JAULSY010000165">
    <property type="protein sequence ID" value="KAK0660466.1"/>
    <property type="molecule type" value="Genomic_DNA"/>
</dbReference>
<keyword evidence="3" id="KW-1185">Reference proteome</keyword>
<keyword evidence="1" id="KW-0812">Transmembrane</keyword>
<comment type="caution">
    <text evidence="2">The sequence shown here is derived from an EMBL/GenBank/DDBJ whole genome shotgun (WGS) entry which is preliminary data.</text>
</comment>
<proteinExistence type="predicted"/>
<keyword evidence="1" id="KW-1133">Transmembrane helix</keyword>
<organism evidence="2 3">
    <name type="scientific">Cercophora samala</name>
    <dbReference type="NCBI Taxonomy" id="330535"/>
    <lineage>
        <taxon>Eukaryota</taxon>
        <taxon>Fungi</taxon>
        <taxon>Dikarya</taxon>
        <taxon>Ascomycota</taxon>
        <taxon>Pezizomycotina</taxon>
        <taxon>Sordariomycetes</taxon>
        <taxon>Sordariomycetidae</taxon>
        <taxon>Sordariales</taxon>
        <taxon>Lasiosphaeriaceae</taxon>
        <taxon>Cercophora</taxon>
    </lineage>
</organism>
<gene>
    <name evidence="2" type="ORF">QBC41DRAFT_383677</name>
</gene>
<evidence type="ECO:0000313" key="2">
    <source>
        <dbReference type="EMBL" id="KAK0660466.1"/>
    </source>
</evidence>
<feature type="transmembrane region" description="Helical" evidence="1">
    <location>
        <begin position="311"/>
        <end position="336"/>
    </location>
</feature>
<evidence type="ECO:0000256" key="1">
    <source>
        <dbReference type="SAM" id="Phobius"/>
    </source>
</evidence>
<keyword evidence="1" id="KW-0472">Membrane</keyword>
<protein>
    <submittedName>
        <fullName evidence="2">Uncharacterized protein</fullName>
    </submittedName>
</protein>
<sequence>MATPSTSSVVLTHLWPEISQGEWLRGKDHYSGYSSYMHEELSVLMNDQNADFFALNQSSQIALLIGKLRSETQDITRPHALHIARSILPPRTQSSDERLMRSVDAAVRIWLTIDISSLDLHRLGMLTWHSTRTLSDIITSHFNSLETEPQRGVKPDTQQLQIDPESITADYLIKYHGYSLLWTNNLALHLTIDWKHRTITVYEHKIVLYNHLRFSTANHIIPDTILEEAIDTLNLLFPSQNDSTKRLLTKHKKPFYGLGFCNRSRKLNISDYSVWRSRVADLVFISKGPPVGIQQLRLDRTGENLLQFATFWIATAVGIFTLASIALGVASVVYSVKAYDIGQKQYQVAVWQFCLDLAQASEDVRRGNNRWGELCFDNNGGV</sequence>
<accession>A0AA39YXL5</accession>